<name>A0A1X0RD71_RHIZD</name>
<organism evidence="2">
    <name type="scientific">Rhizopus microsporus var. microsporus</name>
    <dbReference type="NCBI Taxonomy" id="86635"/>
    <lineage>
        <taxon>Eukaryota</taxon>
        <taxon>Fungi</taxon>
        <taxon>Fungi incertae sedis</taxon>
        <taxon>Mucoromycota</taxon>
        <taxon>Mucoromycotina</taxon>
        <taxon>Mucoromycetes</taxon>
        <taxon>Mucorales</taxon>
        <taxon>Mucorineae</taxon>
        <taxon>Rhizopodaceae</taxon>
        <taxon>Rhizopus</taxon>
    </lineage>
</organism>
<dbReference type="InterPro" id="IPR029063">
    <property type="entry name" value="SAM-dependent_MTases_sf"/>
</dbReference>
<dbReference type="PANTHER" id="PTHR43591">
    <property type="entry name" value="METHYLTRANSFERASE"/>
    <property type="match status" value="1"/>
</dbReference>
<dbReference type="VEuPathDB" id="FungiDB:BCV72DRAFT_302308"/>
<gene>
    <name evidence="2" type="ORF">BCV72DRAFT_302308</name>
</gene>
<evidence type="ECO:0000313" key="2">
    <source>
        <dbReference type="EMBL" id="ORE09993.1"/>
    </source>
</evidence>
<dbReference type="Gene3D" id="3.40.50.150">
    <property type="entry name" value="Vaccinia Virus protein VP39"/>
    <property type="match status" value="1"/>
</dbReference>
<accession>A0A1X0RD71</accession>
<keyword evidence="2" id="KW-0808">Transferase</keyword>
<dbReference type="OrthoDB" id="2013972at2759"/>
<dbReference type="SUPFAM" id="SSF53335">
    <property type="entry name" value="S-adenosyl-L-methionine-dependent methyltransferases"/>
    <property type="match status" value="1"/>
</dbReference>
<dbReference type="CDD" id="cd02440">
    <property type="entry name" value="AdoMet_MTases"/>
    <property type="match status" value="1"/>
</dbReference>
<dbReference type="InterPro" id="IPR041698">
    <property type="entry name" value="Methyltransf_25"/>
</dbReference>
<evidence type="ECO:0000259" key="1">
    <source>
        <dbReference type="Pfam" id="PF13649"/>
    </source>
</evidence>
<dbReference type="EMBL" id="KV921870">
    <property type="protein sequence ID" value="ORE09993.1"/>
    <property type="molecule type" value="Genomic_DNA"/>
</dbReference>
<protein>
    <submittedName>
        <fullName evidence="2">S-adenosyl-L-methionine-dependent methyltransferase</fullName>
    </submittedName>
</protein>
<reference evidence="2" key="1">
    <citation type="journal article" date="2016" name="Proc. Natl. Acad. Sci. U.S.A.">
        <title>Lipid metabolic changes in an early divergent fungus govern the establishment of a mutualistic symbiosis with endobacteria.</title>
        <authorList>
            <person name="Lastovetsky O.A."/>
            <person name="Gaspar M.L."/>
            <person name="Mondo S.J."/>
            <person name="LaButti K.M."/>
            <person name="Sandor L."/>
            <person name="Grigoriev I.V."/>
            <person name="Henry S.A."/>
            <person name="Pawlowska T.E."/>
        </authorList>
    </citation>
    <scope>NUCLEOTIDE SEQUENCE [LARGE SCALE GENOMIC DNA]</scope>
    <source>
        <strain evidence="2">ATCC 52814</strain>
    </source>
</reference>
<dbReference type="GO" id="GO:0032259">
    <property type="term" value="P:methylation"/>
    <property type="evidence" value="ECO:0007669"/>
    <property type="project" value="UniProtKB-KW"/>
</dbReference>
<dbReference type="GO" id="GO:0008168">
    <property type="term" value="F:methyltransferase activity"/>
    <property type="evidence" value="ECO:0007669"/>
    <property type="project" value="UniProtKB-KW"/>
</dbReference>
<proteinExistence type="predicted"/>
<dbReference type="PANTHER" id="PTHR43591:SF50">
    <property type="entry name" value="METHYLTRANSFERASE DOMAIN-CONTAINING PROTEIN-RELATED"/>
    <property type="match status" value="1"/>
</dbReference>
<feature type="domain" description="Methyltransferase" evidence="1">
    <location>
        <begin position="72"/>
        <end position="162"/>
    </location>
</feature>
<dbReference type="Pfam" id="PF13649">
    <property type="entry name" value="Methyltransf_25"/>
    <property type="match status" value="1"/>
</dbReference>
<sequence>MSHSTVVEADDATMLLSKREFHNDKDSTYWLPKDKEEKNRLIRQHYVIKGIFEGNFLKSIGETLNFKKDISILDVGCGSGIWIMDMIKDYPNCSYHGCDIVDFTQGTISSSQFTFNYGNVAKGLPYPDNSFDFVHMRLLVLALREEEWPIAIRELLRVTKPGRMIQLLEIDHKLTGNVMVQAFLASIHAACRSRGQNACIATELKKIVSVINNAKIVQVDYIITDLSTEESRKKNMHWIWEDVLKSMLPTIGPQLGLYDKPSQLEYVEEFKRSLAIPETYFCISSLAIQKI</sequence>
<dbReference type="AlphaFoldDB" id="A0A1X0RD71"/>
<dbReference type="Proteomes" id="UP000242414">
    <property type="component" value="Unassembled WGS sequence"/>
</dbReference>
<keyword evidence="2" id="KW-0489">Methyltransferase</keyword>